<dbReference type="SMART" id="SM00155">
    <property type="entry name" value="PLDc"/>
    <property type="match status" value="4"/>
</dbReference>
<dbReference type="SUPFAM" id="SSF56024">
    <property type="entry name" value="Phospholipase D/nuclease"/>
    <property type="match status" value="4"/>
</dbReference>
<evidence type="ECO:0000313" key="16">
    <source>
        <dbReference type="EMBL" id="KAK3019781.1"/>
    </source>
</evidence>
<dbReference type="Gene3D" id="3.30.870.10">
    <property type="entry name" value="Endonuclease Chain A"/>
    <property type="match status" value="4"/>
</dbReference>
<dbReference type="PANTHER" id="PTHR18896:SF65">
    <property type="entry name" value="PHOSPHOLIPASE D BETA 1"/>
    <property type="match status" value="1"/>
</dbReference>
<keyword evidence="7" id="KW-0378">Hydrolase</keyword>
<evidence type="ECO:0000256" key="2">
    <source>
        <dbReference type="ARBA" id="ARBA00001913"/>
    </source>
</evidence>
<feature type="domain" description="PLD phosphodiesterase" evidence="15">
    <location>
        <begin position="373"/>
        <end position="408"/>
    </location>
</feature>
<evidence type="ECO:0000256" key="7">
    <source>
        <dbReference type="ARBA" id="ARBA00022801"/>
    </source>
</evidence>
<organism evidence="16 17">
    <name type="scientific">Escallonia herrerae</name>
    <dbReference type="NCBI Taxonomy" id="1293975"/>
    <lineage>
        <taxon>Eukaryota</taxon>
        <taxon>Viridiplantae</taxon>
        <taxon>Streptophyta</taxon>
        <taxon>Embryophyta</taxon>
        <taxon>Tracheophyta</taxon>
        <taxon>Spermatophyta</taxon>
        <taxon>Magnoliopsida</taxon>
        <taxon>eudicotyledons</taxon>
        <taxon>Gunneridae</taxon>
        <taxon>Pentapetalae</taxon>
        <taxon>asterids</taxon>
        <taxon>campanulids</taxon>
        <taxon>Escalloniales</taxon>
        <taxon>Escalloniaceae</taxon>
        <taxon>Escallonia</taxon>
    </lineage>
</organism>
<dbReference type="Gene3D" id="2.60.40.150">
    <property type="entry name" value="C2 domain"/>
    <property type="match status" value="2"/>
</dbReference>
<evidence type="ECO:0000256" key="4">
    <source>
        <dbReference type="ARBA" id="ARBA00012027"/>
    </source>
</evidence>
<dbReference type="SUPFAM" id="SSF49562">
    <property type="entry name" value="C2 domain (Calcium/lipid-binding domain, CaLB)"/>
    <property type="match status" value="2"/>
</dbReference>
<evidence type="ECO:0000256" key="9">
    <source>
        <dbReference type="ARBA" id="ARBA00022963"/>
    </source>
</evidence>
<keyword evidence="5" id="KW-0479">Metal-binding</keyword>
<evidence type="ECO:0000256" key="13">
    <source>
        <dbReference type="ARBA" id="ARBA00042781"/>
    </source>
</evidence>
<evidence type="ECO:0000256" key="10">
    <source>
        <dbReference type="ARBA" id="ARBA00023098"/>
    </source>
</evidence>
<dbReference type="InterPro" id="IPR000008">
    <property type="entry name" value="C2_dom"/>
</dbReference>
<evidence type="ECO:0000256" key="1">
    <source>
        <dbReference type="ARBA" id="ARBA00000798"/>
    </source>
</evidence>
<dbReference type="EC" id="3.1.4.4" evidence="4"/>
<feature type="domain" description="PLD phosphodiesterase" evidence="15">
    <location>
        <begin position="709"/>
        <end position="736"/>
    </location>
</feature>
<keyword evidence="17" id="KW-1185">Reference proteome</keyword>
<evidence type="ECO:0000313" key="17">
    <source>
        <dbReference type="Proteomes" id="UP001188597"/>
    </source>
</evidence>
<dbReference type="EMBL" id="JAVXUP010000853">
    <property type="protein sequence ID" value="KAK3019781.1"/>
    <property type="molecule type" value="Genomic_DNA"/>
</dbReference>
<dbReference type="FunFam" id="3.30.870.10:FF:000025">
    <property type="entry name" value="Phospholipase D delta"/>
    <property type="match status" value="2"/>
</dbReference>
<dbReference type="PANTHER" id="PTHR18896">
    <property type="entry name" value="PHOSPHOLIPASE D"/>
    <property type="match status" value="1"/>
</dbReference>
<feature type="domain" description="PLD phosphodiesterase" evidence="15">
    <location>
        <begin position="1248"/>
        <end position="1283"/>
    </location>
</feature>
<dbReference type="SMART" id="SM00239">
    <property type="entry name" value="C2"/>
    <property type="match status" value="2"/>
</dbReference>
<reference evidence="16" key="1">
    <citation type="submission" date="2022-12" db="EMBL/GenBank/DDBJ databases">
        <title>Draft genome assemblies for two species of Escallonia (Escalloniales).</title>
        <authorList>
            <person name="Chanderbali A."/>
            <person name="Dervinis C."/>
            <person name="Anghel I."/>
            <person name="Soltis D."/>
            <person name="Soltis P."/>
            <person name="Zapata F."/>
        </authorList>
    </citation>
    <scope>NUCLEOTIDE SEQUENCE</scope>
    <source>
        <strain evidence="16">UCBG64.0493</strain>
        <tissue evidence="16">Leaf</tissue>
    </source>
</reference>
<evidence type="ECO:0000256" key="11">
    <source>
        <dbReference type="ARBA" id="ARBA00041119"/>
    </source>
</evidence>
<dbReference type="InterPro" id="IPR024632">
    <property type="entry name" value="PLipase_D_C"/>
</dbReference>
<feature type="domain" description="C2" evidence="14">
    <location>
        <begin position="27"/>
        <end position="172"/>
    </location>
</feature>
<proteinExistence type="inferred from homology"/>
<comment type="catalytic activity">
    <reaction evidence="1">
        <text>a 1,2-diacyl-sn-glycero-3-phosphocholine + H2O = a 1,2-diacyl-sn-glycero-3-phosphate + choline + H(+)</text>
        <dbReference type="Rhea" id="RHEA:14445"/>
        <dbReference type="ChEBI" id="CHEBI:15354"/>
        <dbReference type="ChEBI" id="CHEBI:15377"/>
        <dbReference type="ChEBI" id="CHEBI:15378"/>
        <dbReference type="ChEBI" id="CHEBI:57643"/>
        <dbReference type="ChEBI" id="CHEBI:58608"/>
        <dbReference type="EC" id="3.1.4.4"/>
    </reaction>
</comment>
<dbReference type="PROSITE" id="PS50004">
    <property type="entry name" value="C2"/>
    <property type="match status" value="2"/>
</dbReference>
<dbReference type="InterPro" id="IPR001736">
    <property type="entry name" value="PLipase_D/transphosphatidylase"/>
</dbReference>
<keyword evidence="9" id="KW-0442">Lipid degradation</keyword>
<comment type="cofactor">
    <cofactor evidence="2">
        <name>Ca(2+)</name>
        <dbReference type="ChEBI" id="CHEBI:29108"/>
    </cofactor>
</comment>
<dbReference type="Pfam" id="PF00168">
    <property type="entry name" value="C2"/>
    <property type="match status" value="2"/>
</dbReference>
<sequence>MELARKSKKFLAKKKDLLSREFSSRLSYPRICDSKHNKALLLHGRLDIWVKEAKNLPNMDLFHCKLKDKLGDVARKLPGKISSRIEEKMSEKITSDPYVTIVLSSAVIGRTFVISNCENPVWMQHFSIPVAQHAAKVYFYVKDSDAVHNQVIGTVEIPVEHIFSGTNIEGTFPILDENSNSCSPGAVLTISIQYTPVDNVPLYHGGVGASPDYHGVPGTYFPLRRGGKVRLYQDAHVHDGCLPNLKLDSDVPYVHGSCWADIFDGMKNARHLIYIAGWSVNHKVRLVRDDNNETQSILGDFLKTKSEEGVRVVLLVWDDFTSRTIWGHIHEGKMKTHDEETRKFFKQSSVQLLICPRHAGKGRSLLKKQEAEKIYSHHQKIVIVDADAGHGKRKITAFVGGLDLAIGRYDTPKHPIFTTLQTVHKDDFHNPTFKGPTVGCPREPWHDLHCQIDGPAAYDILTNFEERWLKASELLGPQKLEKIISGEDGQMRIERPPEIMDMADAPFLSEDDTEAWHVQVFRSIDSNSVKGFPEDPKDATTRNLVCGKNLLVDMSIHTAYVTAIRAAQHYIYIENQYFIGSSYNWTSFPKLGANNLIPMEIALKIANKIKANERFSVYVVIPMWPEGVPTDVVTQRILFWQHNTMKMMYEVIHMALVKAGLEEIYEPQDYLVFFCLGNREAQDGDSTSIAGNSTATNTPETKSRNSRRLMIYVHSKGMVVDDEYVILGSANINQRSLDGARDTEIAMGAYQPHHTWASKQSSPHGQIYGYRKSLWAEHIGNLEECFERPESLECVRRVRSLSELNWKQYAAEEVTEMKGHLLKYPVEVDRKGNVNPLPGCKTFPDVGGSIVGGLGKYLSGKYLSVLQERGTMKLARKSKKLLPHRLAKKIDLLSREFSSRLSYPRICDSKHNEALLLHGHLDIWVKEANNLPNMDLFHCKLKDKVGDVARKLPGKISSRIEKKMSEKTTSDPYVTIVLSSAVIGRTFVISNCENPVWMQHFSIPVAHYAAKVYFYVKDSDAVHNQVIGTVEIPVEHILSGTNIEGTFPILDENSNSSSAGAVLTISIQYTRVDKVPLYHGGLGASPDYHGVPGTYFPLRRGGKVTLYQDAHVPDGCLPDLKLDNDVPYVHGSCWADIFDGMKKARHLIYIAGWSVYHKVRLVRDNNNETESILGDFLKTKSEEGVRVVLLVWDDFTSQTILGHIHEGKMKTHDEEIRKFFKHSSVQLLLCPRHAGKGRSWLKKQEARKIYTHHQKTVIVDADAGHGKRKITAFVGGLDLAMGRYDTPKHPIFTMLQTVHKDDFHNPTFEGPTVGCPREPWHDLHCQIDGPAAYDILTNFEERWLKASELHGLQKLKMIISGEDGPMRIERPPEIMGMADAPCRSEDDTEAWHVQNLVCGKNLLVDMSMHTAYVTAIRAAQHYIYIENQYFIGSSYNWTSFAKLGKHNTMKMMYEVIYMALVEAGLEEIYEPQDYLVFFCLGNREAQDGDGTSIAGNSTATNTPKAKSRNSRRFMIYVHSKGMVVDDDYVILGSANINQRSLDGARDTEIAMGAYQPHHTWASKQSSPHGQIYGYRKSLWAEHIGDLEECFKRPESLECVRRVRSLSELNWKQYAAEEVTEMKCHLLKYPVEVDRTGNVNPLPGCETFPDVGGSIVGDLGKYLSVLQERGDNLTI</sequence>
<keyword evidence="8" id="KW-0106">Calcium</keyword>
<feature type="domain" description="C2" evidence="14">
    <location>
        <begin position="902"/>
        <end position="1047"/>
    </location>
</feature>
<evidence type="ECO:0000256" key="3">
    <source>
        <dbReference type="ARBA" id="ARBA00010683"/>
    </source>
</evidence>
<evidence type="ECO:0000256" key="8">
    <source>
        <dbReference type="ARBA" id="ARBA00022837"/>
    </source>
</evidence>
<name>A0AA88W260_9ASTE</name>
<evidence type="ECO:0000256" key="12">
    <source>
        <dbReference type="ARBA" id="ARBA00042228"/>
    </source>
</evidence>
<dbReference type="Pfam" id="PF12357">
    <property type="entry name" value="PLD_C"/>
    <property type="match status" value="2"/>
</dbReference>
<dbReference type="InterPro" id="IPR015679">
    <property type="entry name" value="PLipase_D_fam"/>
</dbReference>
<dbReference type="Pfam" id="PF00614">
    <property type="entry name" value="PLDc"/>
    <property type="match status" value="2"/>
</dbReference>
<dbReference type="GO" id="GO:0005886">
    <property type="term" value="C:plasma membrane"/>
    <property type="evidence" value="ECO:0007669"/>
    <property type="project" value="TreeGrafter"/>
</dbReference>
<dbReference type="Proteomes" id="UP001188597">
    <property type="component" value="Unassembled WGS sequence"/>
</dbReference>
<evidence type="ECO:0000256" key="5">
    <source>
        <dbReference type="ARBA" id="ARBA00022723"/>
    </source>
</evidence>
<protein>
    <recommendedName>
        <fullName evidence="11">Phospholipase D alpha 1</fullName>
        <ecNumber evidence="4">3.1.4.4</ecNumber>
    </recommendedName>
    <alternativeName>
        <fullName evidence="12">Choline phosphatase 1</fullName>
    </alternativeName>
    <alternativeName>
        <fullName evidence="13">Phosphatidylcholine-hydrolyzing phospholipase D 1</fullName>
    </alternativeName>
</protein>
<dbReference type="InterPro" id="IPR035892">
    <property type="entry name" value="C2_domain_sf"/>
</dbReference>
<accession>A0AA88W260</accession>
<evidence type="ECO:0000259" key="14">
    <source>
        <dbReference type="PROSITE" id="PS50004"/>
    </source>
</evidence>
<gene>
    <name evidence="16" type="ORF">RJ639_003768</name>
</gene>
<dbReference type="CDD" id="cd04015">
    <property type="entry name" value="C2_plant_PLD"/>
    <property type="match status" value="2"/>
</dbReference>
<dbReference type="PROSITE" id="PS50035">
    <property type="entry name" value="PLD"/>
    <property type="match status" value="4"/>
</dbReference>
<dbReference type="GO" id="GO:0004630">
    <property type="term" value="F:phospholipase D activity"/>
    <property type="evidence" value="ECO:0007669"/>
    <property type="project" value="UniProtKB-EC"/>
</dbReference>
<feature type="domain" description="PLD phosphodiesterase" evidence="15">
    <location>
        <begin position="1513"/>
        <end position="1540"/>
    </location>
</feature>
<dbReference type="GO" id="GO:0009395">
    <property type="term" value="P:phospholipid catabolic process"/>
    <property type="evidence" value="ECO:0007669"/>
    <property type="project" value="TreeGrafter"/>
</dbReference>
<keyword evidence="10" id="KW-0443">Lipid metabolism</keyword>
<evidence type="ECO:0000259" key="15">
    <source>
        <dbReference type="PROSITE" id="PS50035"/>
    </source>
</evidence>
<comment type="similarity">
    <text evidence="3">Belongs to the phospholipase D family. C2-PLD subfamily.</text>
</comment>
<comment type="caution">
    <text evidence="16">The sequence shown here is derived from an EMBL/GenBank/DDBJ whole genome shotgun (WGS) entry which is preliminary data.</text>
</comment>
<dbReference type="GO" id="GO:0046872">
    <property type="term" value="F:metal ion binding"/>
    <property type="evidence" value="ECO:0007669"/>
    <property type="project" value="UniProtKB-KW"/>
</dbReference>
<keyword evidence="6" id="KW-0677">Repeat</keyword>
<evidence type="ECO:0000256" key="6">
    <source>
        <dbReference type="ARBA" id="ARBA00022737"/>
    </source>
</evidence>